<evidence type="ECO:0000313" key="1">
    <source>
        <dbReference type="EMBL" id="MBO1859449.1"/>
    </source>
</evidence>
<dbReference type="KEGG" id="bban:J4G43_049850"/>
<dbReference type="EMBL" id="JAGEMI010000001">
    <property type="protein sequence ID" value="MBO1859449.1"/>
    <property type="molecule type" value="Genomic_DNA"/>
</dbReference>
<name>A0A939RXZ5_9BRAD</name>
<protein>
    <submittedName>
        <fullName evidence="1">Uncharacterized protein</fullName>
    </submittedName>
</protein>
<evidence type="ECO:0000313" key="3">
    <source>
        <dbReference type="Proteomes" id="UP000664702"/>
    </source>
</evidence>
<proteinExistence type="predicted"/>
<reference evidence="2 3" key="2">
    <citation type="journal article" date="2022" name="Int. J. Syst. Evol. Microbiol.">
        <title>Strains of Bradyrhizobium barranii sp. nov. associated with legumes native to Canada are symbionts of soybeans and belong to different subspecies (subsp. barranii subsp. nov. and subsp. apii subsp. nov.) and symbiovars (sv. glycinearum and sv. septentrionale).</title>
        <authorList>
            <person name="Bromfield E.S.P."/>
            <person name="Cloutier S."/>
            <person name="Wasai-Hara S."/>
            <person name="Minamisawa K."/>
        </authorList>
    </citation>
    <scope>NUCLEOTIDE SEQUENCE [LARGE SCALE GENOMIC DNA]</scope>
    <source>
        <strain evidence="2 3">144S4</strain>
    </source>
</reference>
<dbReference type="AlphaFoldDB" id="A0A939RXZ5"/>
<dbReference type="Proteomes" id="UP000664702">
    <property type="component" value="Chromosome"/>
</dbReference>
<gene>
    <name evidence="1" type="ORF">J4G43_00220</name>
    <name evidence="2" type="ORF">J4G43_049850</name>
</gene>
<dbReference type="EMBL" id="CP086136">
    <property type="protein sequence ID" value="UEM12411.1"/>
    <property type="molecule type" value="Genomic_DNA"/>
</dbReference>
<accession>A0A939RXZ5</accession>
<evidence type="ECO:0000313" key="2">
    <source>
        <dbReference type="EMBL" id="UEM12411.1"/>
    </source>
</evidence>
<organism evidence="1">
    <name type="scientific">Bradyrhizobium barranii subsp. barranii</name>
    <dbReference type="NCBI Taxonomy" id="2823807"/>
    <lineage>
        <taxon>Bacteria</taxon>
        <taxon>Pseudomonadati</taxon>
        <taxon>Pseudomonadota</taxon>
        <taxon>Alphaproteobacteria</taxon>
        <taxon>Hyphomicrobiales</taxon>
        <taxon>Nitrobacteraceae</taxon>
        <taxon>Bradyrhizobium</taxon>
        <taxon>Bradyrhizobium barranii</taxon>
    </lineage>
</organism>
<dbReference type="RefSeq" id="WP_028153381.1">
    <property type="nucleotide sequence ID" value="NZ_CP086136.1"/>
</dbReference>
<reference evidence="1" key="1">
    <citation type="submission" date="2021-03" db="EMBL/GenBank/DDBJ databases">
        <title>Whole Genome Sequence of Bradyrhizobium sp. Strain 144S4.</title>
        <authorList>
            <person name="Bromfield E.S.P."/>
            <person name="Cloutier S."/>
        </authorList>
    </citation>
    <scope>NUCLEOTIDE SEQUENCE [LARGE SCALE GENOMIC DNA]</scope>
    <source>
        <strain evidence="1">144S4</strain>
    </source>
</reference>
<sequence length="59" mass="6662">MQRWTALGAENPRLVIVDILEVVRPDVSGKRQKTLYSIDYDAVRPLQQLAAQLNITIIA</sequence>